<dbReference type="Proteomes" id="UP000066737">
    <property type="component" value="Chromosome I"/>
</dbReference>
<accession>A0A0U5H4Q1</accession>
<feature type="transmembrane region" description="Helical" evidence="1">
    <location>
        <begin position="34"/>
        <end position="54"/>
    </location>
</feature>
<dbReference type="KEGG" id="hhb:Hhub_3009"/>
<dbReference type="InterPro" id="IPR058278">
    <property type="entry name" value="DUF7972"/>
</dbReference>
<feature type="transmembrane region" description="Helical" evidence="1">
    <location>
        <begin position="74"/>
        <end position="94"/>
    </location>
</feature>
<evidence type="ECO:0000256" key="1">
    <source>
        <dbReference type="SAM" id="Phobius"/>
    </source>
</evidence>
<dbReference type="GeneID" id="26659632"/>
<keyword evidence="1" id="KW-1133">Transmembrane helix</keyword>
<dbReference type="STRING" id="1407499.HHUB_3009"/>
<sequence>MADSDEGTPSDQLRERVPRSSRWVWVVLDADRRAVAAGVLAVLFCSMVAAGTLLPTSAYELLTDGDPHETLFDALVAATITGVTLVLTLSQLVLSQELGAAGDQRERMEGALSFREDAADAAGMNVAPAEPSAFLRGLVEATREQANALADAAPDGEAGEAVAGYTESVAENASEVASQLDGAQFGEFDVVWAALNYNYSWKLYAGERLRAEHGDALGEDAHAALDDLLDTLALFGPAREHFKTLYFQWELSDLSRTLLYAAVPALVVAIVSLLFLDPAAYPRSTFGVNHALFLVSAAVTVTVLPFALLLSYILRIVIITKRTLSIGPFVLRETERSGDVDN</sequence>
<reference evidence="3" key="1">
    <citation type="journal article" date="2016" name="Environ. Microbiol.">
        <title>The complete genome of a viable archaeum isolated from 123-million-year-old rock salt.</title>
        <authorList>
            <person name="Jaakkola S.T."/>
            <person name="Pfeiffer F."/>
            <person name="Ravantti J.J."/>
            <person name="Guo Q."/>
            <person name="Liu Y."/>
            <person name="Chen X."/>
            <person name="Ma H."/>
            <person name="Yang C."/>
            <person name="Oksanen H.M."/>
            <person name="Bamford D.H."/>
        </authorList>
    </citation>
    <scope>NUCLEOTIDE SEQUENCE</scope>
    <source>
        <strain evidence="3">JI20-1</strain>
    </source>
</reference>
<gene>
    <name evidence="2" type="ORF">HHUB_3009</name>
</gene>
<keyword evidence="1" id="KW-0472">Membrane</keyword>
<feature type="transmembrane region" description="Helical" evidence="1">
    <location>
        <begin position="291"/>
        <end position="314"/>
    </location>
</feature>
<evidence type="ECO:0000313" key="2">
    <source>
        <dbReference type="EMBL" id="CQH59564.1"/>
    </source>
</evidence>
<keyword evidence="3" id="KW-1185">Reference proteome</keyword>
<evidence type="ECO:0000313" key="3">
    <source>
        <dbReference type="Proteomes" id="UP000066737"/>
    </source>
</evidence>
<organism evidence="2 3">
    <name type="scientific">Halobacterium hubeiense</name>
    <dbReference type="NCBI Taxonomy" id="1407499"/>
    <lineage>
        <taxon>Archaea</taxon>
        <taxon>Methanobacteriati</taxon>
        <taxon>Methanobacteriota</taxon>
        <taxon>Stenosarchaea group</taxon>
        <taxon>Halobacteria</taxon>
        <taxon>Halobacteriales</taxon>
        <taxon>Halobacteriaceae</taxon>
        <taxon>Halobacterium</taxon>
    </lineage>
</organism>
<dbReference type="Pfam" id="PF25927">
    <property type="entry name" value="DUF7972"/>
    <property type="match status" value="1"/>
</dbReference>
<dbReference type="EMBL" id="LN831302">
    <property type="protein sequence ID" value="CQH59564.1"/>
    <property type="molecule type" value="Genomic_DNA"/>
</dbReference>
<keyword evidence="1" id="KW-0812">Transmembrane</keyword>
<name>A0A0U5H4Q1_9EURY</name>
<feature type="transmembrane region" description="Helical" evidence="1">
    <location>
        <begin position="258"/>
        <end position="276"/>
    </location>
</feature>
<dbReference type="RefSeq" id="WP_059057400.1">
    <property type="nucleotide sequence ID" value="NZ_CEML01000001.1"/>
</dbReference>
<proteinExistence type="predicted"/>
<protein>
    <submittedName>
        <fullName evidence="2">Uncharacterized protein</fullName>
    </submittedName>
</protein>
<dbReference type="OrthoDB" id="202254at2157"/>
<dbReference type="AlphaFoldDB" id="A0A0U5H4Q1"/>